<reference evidence="2 3" key="1">
    <citation type="submission" date="2018-03" db="EMBL/GenBank/DDBJ databases">
        <title>Bioinformatic expansion and discovery of thiopeptide antibiotics.</title>
        <authorList>
            <person name="Schwalen C.J."/>
            <person name="Hudson G.A."/>
            <person name="Mitchell D.A."/>
        </authorList>
    </citation>
    <scope>NUCLEOTIDE SEQUENCE [LARGE SCALE GENOMIC DNA]</scope>
    <source>
        <strain evidence="2 3">ATCC 21389</strain>
    </source>
</reference>
<sequence>MIVGLRQIRGSSFLSGGRRRSAGLIWMLGRGGACVGEVHHGRGVGLRAVQAVEASAGHRGGRAGGGALEPDGPVWVGSLLELGEVGAALGQALFQLLIEVPDGLVVQASGRLRECLRDRGAGEGAVDEEGTEVGALNAALVLLVVECELVAQAAGGLLEVLGLLVGVGAVGGQQAYGKTERGQRGERVDGVGPDALAGGVQDGAEGELGMLAHTLPNVSVADGVATAGGDQEGRAVTEGSLVAAAAEVPAGGEFDGGQAASVAGLVVPGRDGGGVGADVAVPPLEEAAALGEPDGDQHQAVADLLQQGPAPQVLRLVVLPGAGLDCGVGEGEPSPAVGAGGVQGRGQAVEGAVDAAAERGPCPRVVRIHLWDVEPAAGRGLELVEQDPARVRKARALVVVQGQQQSDRHSANGQAARARTARQLGVDQVEDPGALQQEVELADLGIRDLGGCVGQWPGPAVLDLLRVPPGARDGHAGRPRRSRIAVASSSGGTRCW</sequence>
<organism evidence="2 3">
    <name type="scientific">Streptomyces tateyamensis</name>
    <dbReference type="NCBI Taxonomy" id="565073"/>
    <lineage>
        <taxon>Bacteria</taxon>
        <taxon>Bacillati</taxon>
        <taxon>Actinomycetota</taxon>
        <taxon>Actinomycetes</taxon>
        <taxon>Kitasatosporales</taxon>
        <taxon>Streptomycetaceae</taxon>
        <taxon>Streptomyces</taxon>
    </lineage>
</organism>
<comment type="caution">
    <text evidence="2">The sequence shown here is derived from an EMBL/GenBank/DDBJ whole genome shotgun (WGS) entry which is preliminary data.</text>
</comment>
<feature type="region of interest" description="Disordered" evidence="1">
    <location>
        <begin position="471"/>
        <end position="496"/>
    </location>
</feature>
<dbReference type="Proteomes" id="UP000248039">
    <property type="component" value="Unassembled WGS sequence"/>
</dbReference>
<dbReference type="RefSeq" id="WP_110667956.1">
    <property type="nucleotide sequence ID" value="NZ_PYBW01000030.1"/>
</dbReference>
<gene>
    <name evidence="2" type="ORF">C7C46_10000</name>
</gene>
<feature type="compositionally biased region" description="Polar residues" evidence="1">
    <location>
        <begin position="487"/>
        <end position="496"/>
    </location>
</feature>
<evidence type="ECO:0000313" key="3">
    <source>
        <dbReference type="Proteomes" id="UP000248039"/>
    </source>
</evidence>
<dbReference type="OrthoDB" id="10007663at2"/>
<name>A0A2V4NRU6_9ACTN</name>
<proteinExistence type="predicted"/>
<protein>
    <submittedName>
        <fullName evidence="2">Uncharacterized protein</fullName>
    </submittedName>
</protein>
<evidence type="ECO:0000256" key="1">
    <source>
        <dbReference type="SAM" id="MobiDB-lite"/>
    </source>
</evidence>
<dbReference type="AlphaFoldDB" id="A0A2V4NRU6"/>
<keyword evidence="3" id="KW-1185">Reference proteome</keyword>
<accession>A0A2V4NRU6</accession>
<dbReference type="EMBL" id="PYBW01000030">
    <property type="protein sequence ID" value="PYC82678.1"/>
    <property type="molecule type" value="Genomic_DNA"/>
</dbReference>
<evidence type="ECO:0000313" key="2">
    <source>
        <dbReference type="EMBL" id="PYC82678.1"/>
    </source>
</evidence>